<dbReference type="Proteomes" id="UP001055712">
    <property type="component" value="Unassembled WGS sequence"/>
</dbReference>
<feature type="region of interest" description="Disordered" evidence="1">
    <location>
        <begin position="69"/>
        <end position="95"/>
    </location>
</feature>
<keyword evidence="3" id="KW-1185">Reference proteome</keyword>
<comment type="caution">
    <text evidence="2">The sequence shown here is derived from an EMBL/GenBank/DDBJ whole genome shotgun (WGS) entry which is preliminary data.</text>
</comment>
<reference evidence="2" key="1">
    <citation type="journal article" date="2019" name="Plant J.">
        <title>Chlorella vulgaris genome assembly and annotation reveals the molecular basis for metabolic acclimation to high light conditions.</title>
        <authorList>
            <person name="Cecchin M."/>
            <person name="Marcolungo L."/>
            <person name="Rossato M."/>
            <person name="Girolomoni L."/>
            <person name="Cosentino E."/>
            <person name="Cuine S."/>
            <person name="Li-Beisson Y."/>
            <person name="Delledonne M."/>
            <person name="Ballottari M."/>
        </authorList>
    </citation>
    <scope>NUCLEOTIDE SEQUENCE</scope>
    <source>
        <strain evidence="2">211/11P</strain>
    </source>
</reference>
<proteinExistence type="predicted"/>
<protein>
    <submittedName>
        <fullName evidence="2">Uncharacterized protein</fullName>
    </submittedName>
</protein>
<evidence type="ECO:0000313" key="2">
    <source>
        <dbReference type="EMBL" id="KAI3427422.1"/>
    </source>
</evidence>
<name>A0A9D4TK08_CHLVU</name>
<evidence type="ECO:0000313" key="3">
    <source>
        <dbReference type="Proteomes" id="UP001055712"/>
    </source>
</evidence>
<accession>A0A9D4TK08</accession>
<dbReference type="EMBL" id="SIDB01000010">
    <property type="protein sequence ID" value="KAI3427422.1"/>
    <property type="molecule type" value="Genomic_DNA"/>
</dbReference>
<organism evidence="2 3">
    <name type="scientific">Chlorella vulgaris</name>
    <name type="common">Green alga</name>
    <dbReference type="NCBI Taxonomy" id="3077"/>
    <lineage>
        <taxon>Eukaryota</taxon>
        <taxon>Viridiplantae</taxon>
        <taxon>Chlorophyta</taxon>
        <taxon>core chlorophytes</taxon>
        <taxon>Trebouxiophyceae</taxon>
        <taxon>Chlorellales</taxon>
        <taxon>Chlorellaceae</taxon>
        <taxon>Chlorella clade</taxon>
        <taxon>Chlorella</taxon>
    </lineage>
</organism>
<sequence>MHERAEALGKAWNDLLASVSAIAEAKGNANTLRRAYTAHFQLHLVIADLQSRLEAARQLLEVQAVEQQRQQHTQTQPAEATAVDTAATTAAVPPT</sequence>
<gene>
    <name evidence="2" type="ORF">D9Q98_010337</name>
</gene>
<dbReference type="AlphaFoldDB" id="A0A9D4TK08"/>
<evidence type="ECO:0000256" key="1">
    <source>
        <dbReference type="SAM" id="MobiDB-lite"/>
    </source>
</evidence>
<reference evidence="2" key="2">
    <citation type="submission" date="2020-11" db="EMBL/GenBank/DDBJ databases">
        <authorList>
            <person name="Cecchin M."/>
            <person name="Marcolungo L."/>
            <person name="Rossato M."/>
            <person name="Girolomoni L."/>
            <person name="Cosentino E."/>
            <person name="Cuine S."/>
            <person name="Li-Beisson Y."/>
            <person name="Delledonne M."/>
            <person name="Ballottari M."/>
        </authorList>
    </citation>
    <scope>NUCLEOTIDE SEQUENCE</scope>
    <source>
        <strain evidence="2">211/11P</strain>
        <tissue evidence="2">Whole cell</tissue>
    </source>
</reference>